<evidence type="ECO:0000256" key="6">
    <source>
        <dbReference type="PROSITE-ProRule" id="PRU00461"/>
    </source>
</evidence>
<dbReference type="EMBL" id="JAVHJS010000023">
    <property type="protein sequence ID" value="KAK2819464.1"/>
    <property type="molecule type" value="Genomic_DNA"/>
</dbReference>
<keyword evidence="1" id="KW-0245">EGF-like domain</keyword>
<protein>
    <recommendedName>
        <fullName evidence="7">EGF-like domain-containing protein</fullName>
    </recommendedName>
</protein>
<dbReference type="InterPro" id="IPR050778">
    <property type="entry name" value="Cueball_EGF_LRP_Nidogen"/>
</dbReference>
<feature type="domain" description="EGF-like" evidence="7">
    <location>
        <begin position="131"/>
        <end position="171"/>
    </location>
</feature>
<dbReference type="GO" id="GO:0005886">
    <property type="term" value="C:plasma membrane"/>
    <property type="evidence" value="ECO:0007669"/>
    <property type="project" value="TreeGrafter"/>
</dbReference>
<dbReference type="GO" id="GO:0042813">
    <property type="term" value="F:Wnt receptor activity"/>
    <property type="evidence" value="ECO:0007669"/>
    <property type="project" value="TreeGrafter"/>
</dbReference>
<name>A0AA88ITA3_TACVA</name>
<feature type="repeat" description="LDL-receptor class B" evidence="6">
    <location>
        <begin position="661"/>
        <end position="704"/>
    </location>
</feature>
<feature type="domain" description="EGF-like" evidence="7">
    <location>
        <begin position="446"/>
        <end position="484"/>
    </location>
</feature>
<dbReference type="SUPFAM" id="SSF57196">
    <property type="entry name" value="EGF/Laminin"/>
    <property type="match status" value="3"/>
</dbReference>
<dbReference type="Pfam" id="PF14670">
    <property type="entry name" value="FXa_inhibition"/>
    <property type="match status" value="1"/>
</dbReference>
<evidence type="ECO:0000313" key="9">
    <source>
        <dbReference type="Proteomes" id="UP001187315"/>
    </source>
</evidence>
<keyword evidence="2" id="KW-0732">Signal</keyword>
<dbReference type="SMART" id="SM00135">
    <property type="entry name" value="LY"/>
    <property type="match status" value="14"/>
</dbReference>
<dbReference type="PANTHER" id="PTHR46513:SF37">
    <property type="entry name" value="LDL RECEPTOR RELATED PROTEIN 1-RELATED"/>
    <property type="match status" value="1"/>
</dbReference>
<keyword evidence="4" id="KW-1015">Disulfide bond</keyword>
<dbReference type="GO" id="GO:0016192">
    <property type="term" value="P:vesicle-mediated transport"/>
    <property type="evidence" value="ECO:0007669"/>
    <property type="project" value="UniProtKB-ARBA"/>
</dbReference>
<gene>
    <name evidence="8" type="ORF">Q7C36_021110</name>
</gene>
<evidence type="ECO:0000256" key="1">
    <source>
        <dbReference type="ARBA" id="ARBA00022536"/>
    </source>
</evidence>
<dbReference type="FunFam" id="2.120.10.30:FF:000241">
    <property type="entry name" value="Low-density lipoprotein receptor-related protein 6"/>
    <property type="match status" value="2"/>
</dbReference>
<dbReference type="Gene3D" id="2.120.10.30">
    <property type="entry name" value="TolB, C-terminal domain"/>
    <property type="match status" value="4"/>
</dbReference>
<feature type="repeat" description="LDL-receptor class B" evidence="6">
    <location>
        <begin position="574"/>
        <end position="616"/>
    </location>
</feature>
<dbReference type="AlphaFoldDB" id="A0AA88ITA3"/>
<dbReference type="SUPFAM" id="SSF63825">
    <property type="entry name" value="YWTD domain"/>
    <property type="match status" value="4"/>
</dbReference>
<keyword evidence="9" id="KW-1185">Reference proteome</keyword>
<dbReference type="PROSITE" id="PS51120">
    <property type="entry name" value="LDLRB"/>
    <property type="match status" value="7"/>
</dbReference>
<organism evidence="8 9">
    <name type="scientific">Tachysurus vachellii</name>
    <name type="common">Darkbarbel catfish</name>
    <name type="synonym">Pelteobagrus vachellii</name>
    <dbReference type="NCBI Taxonomy" id="175792"/>
    <lineage>
        <taxon>Eukaryota</taxon>
        <taxon>Metazoa</taxon>
        <taxon>Chordata</taxon>
        <taxon>Craniata</taxon>
        <taxon>Vertebrata</taxon>
        <taxon>Euteleostomi</taxon>
        <taxon>Actinopterygii</taxon>
        <taxon>Neopterygii</taxon>
        <taxon>Teleostei</taxon>
        <taxon>Ostariophysi</taxon>
        <taxon>Siluriformes</taxon>
        <taxon>Bagridae</taxon>
        <taxon>Tachysurus</taxon>
    </lineage>
</organism>
<dbReference type="FunFam" id="2.10.25.10:FF:000505">
    <property type="entry name" value="Low-density lipoprotein receptor-related protein 1"/>
    <property type="match status" value="1"/>
</dbReference>
<sequence>MFPRIEGASMSGSARHVVYEDMEVGAWPNGLTLDHLERRIVWTDARSDAIYSSLYDGTGLREILRGHEFLSHPFAVSLYGGSVFWTDWRTNTLTKASKWTGANVTVIQKTSAQPFDLEIFHPSRQPQTPNPCDSNRGRGLCSHLCLINYNGSAACACPYLMKLSPNNHTCQAVKRFLLYARRSEIRGVDIDNPYINIITAVTVPDIDDVTAVDYDASDEQIYWADVKTRTIKRASINGTKLEAIVSGDLLNVRGLSVDWLSRNLYWLSSDGDETQINVARLDGSLRTAVIHGIDKPKCLVLHPAKGKMYWTDGNTINMANMDGSNSKILHQNQKDPVGLSIDFTSNKLYWINSGNGTINRCNLDGSGLEVIDSLKKELMKATALGIMGSKLWWADDALAQIGTVRKKDGQNLARGKLIGWIYAQISVTLCVCVCVCVCVVFSGTNVCVLNNGGCSQLCLPTSEHTRSCWCSAGYSLTADRSTCRGVEAFLMYSSQDGIRGVSLDPTDHSDTLIPISGTLLAAGLDFHAGNDTLYWSDLGSNQISRAARDQTWRENVIKTGIMRAEGVAVDWITGNVYWTDHGSDLIEVSRLNTVYRAVIISEGLDQPRAIAVHPLEGFLVWTETGQSPKISRSRLDGSERTVLVNSELVWPSGVAIDYQENKLYWCDTHTHRIERIDLDTGKEREIVLKDNQADVFSIAVYGSYLYWSDRSYSNGSIRRGSKIDASGDVTLRSNLGKSLRDVKVFSREREQGMNECGLSNGGCMQLCFYLGSNRKSCSCARGHLGPDGVSCRVYDVYLLYGERTALKSIHVSDLGNQAHNTPVPSYQRPEYFRNISALTFEYRQPRNRIFFSDAHYGNIQVINDDWTGRRVLADKVGSVVGLVYHRGWDALYWTSATASTITRHSLDQRRVGAWTRDTVVHMDRDDRPHALTLDECQNLMFWTNWSGRKASILRASVWGRSVRVIVSERLVTPSALVIDPRAEKLYFSDSTVGSVERCEYGRFSQTCELGLHLWLGAVRRLPVLVDGAHQAVMRADKLTGDNITVITDQISQQPMGIIAVANDTTRCEKPHTHTLSSLSLLVKY</sequence>
<dbReference type="GO" id="GO:0017147">
    <property type="term" value="F:Wnt-protein binding"/>
    <property type="evidence" value="ECO:0007669"/>
    <property type="project" value="TreeGrafter"/>
</dbReference>
<keyword evidence="5" id="KW-0325">Glycoprotein</keyword>
<dbReference type="InterPro" id="IPR000033">
    <property type="entry name" value="LDLR_classB_rpt"/>
</dbReference>
<feature type="repeat" description="LDL-receptor class B" evidence="6">
    <location>
        <begin position="617"/>
        <end position="660"/>
    </location>
</feature>
<feature type="repeat" description="LDL-receptor class B" evidence="6">
    <location>
        <begin position="938"/>
        <end position="982"/>
    </location>
</feature>
<dbReference type="FunFam" id="2.120.10.30:FF:000012">
    <property type="entry name" value="Low density lipoprotein receptor-related protein 1"/>
    <property type="match status" value="1"/>
</dbReference>
<dbReference type="InterPro" id="IPR011042">
    <property type="entry name" value="6-blade_b-propeller_TolB-like"/>
</dbReference>
<dbReference type="SMART" id="SM00181">
    <property type="entry name" value="EGF"/>
    <property type="match status" value="3"/>
</dbReference>
<comment type="caution">
    <text evidence="8">The sequence shown here is derived from an EMBL/GenBank/DDBJ whole genome shotgun (WGS) entry which is preliminary data.</text>
</comment>
<dbReference type="Pfam" id="PF00058">
    <property type="entry name" value="Ldl_recept_b"/>
    <property type="match status" value="4"/>
</dbReference>
<proteinExistence type="predicted"/>
<dbReference type="Gene3D" id="2.10.25.10">
    <property type="entry name" value="Laminin"/>
    <property type="match status" value="1"/>
</dbReference>
<evidence type="ECO:0000259" key="7">
    <source>
        <dbReference type="SMART" id="SM00181"/>
    </source>
</evidence>
<feature type="repeat" description="LDL-receptor class B" evidence="6">
    <location>
        <begin position="219"/>
        <end position="261"/>
    </location>
</feature>
<accession>A0AA88ITA3</accession>
<dbReference type="PANTHER" id="PTHR46513">
    <property type="entry name" value="VITELLOGENIN RECEPTOR-LIKE PROTEIN-RELATED-RELATED"/>
    <property type="match status" value="1"/>
</dbReference>
<feature type="repeat" description="LDL-receptor class B" evidence="6">
    <location>
        <begin position="531"/>
        <end position="573"/>
    </location>
</feature>
<feature type="repeat" description="LDL-receptor class B" evidence="6">
    <location>
        <begin position="306"/>
        <end position="345"/>
    </location>
</feature>
<dbReference type="InterPro" id="IPR000742">
    <property type="entry name" value="EGF"/>
</dbReference>
<evidence type="ECO:0000256" key="3">
    <source>
        <dbReference type="ARBA" id="ARBA00022737"/>
    </source>
</evidence>
<keyword evidence="3" id="KW-0677">Repeat</keyword>
<evidence type="ECO:0000256" key="4">
    <source>
        <dbReference type="ARBA" id="ARBA00023157"/>
    </source>
</evidence>
<evidence type="ECO:0000313" key="8">
    <source>
        <dbReference type="EMBL" id="KAK2819464.1"/>
    </source>
</evidence>
<reference evidence="8" key="1">
    <citation type="submission" date="2023-08" db="EMBL/GenBank/DDBJ databases">
        <title>Pelteobagrus vachellii genome.</title>
        <authorList>
            <person name="Liu H."/>
        </authorList>
    </citation>
    <scope>NUCLEOTIDE SEQUENCE</scope>
    <source>
        <strain evidence="8">PRFRI_2022a</strain>
        <tissue evidence="8">Muscle</tissue>
    </source>
</reference>
<evidence type="ECO:0000256" key="5">
    <source>
        <dbReference type="ARBA" id="ARBA00023180"/>
    </source>
</evidence>
<evidence type="ECO:0000256" key="2">
    <source>
        <dbReference type="ARBA" id="ARBA00022729"/>
    </source>
</evidence>
<dbReference type="GO" id="GO:0060070">
    <property type="term" value="P:canonical Wnt signaling pathway"/>
    <property type="evidence" value="ECO:0007669"/>
    <property type="project" value="TreeGrafter"/>
</dbReference>
<feature type="domain" description="EGF-like" evidence="7">
    <location>
        <begin position="755"/>
        <end position="792"/>
    </location>
</feature>
<dbReference type="Proteomes" id="UP001187315">
    <property type="component" value="Unassembled WGS sequence"/>
</dbReference>